<evidence type="ECO:0000256" key="2">
    <source>
        <dbReference type="SAM" id="Phobius"/>
    </source>
</evidence>
<evidence type="ECO:0000313" key="4">
    <source>
        <dbReference type="Proteomes" id="UP000297245"/>
    </source>
</evidence>
<dbReference type="OrthoDB" id="2744793at2759"/>
<evidence type="ECO:0008006" key="5">
    <source>
        <dbReference type="Google" id="ProtNLM"/>
    </source>
</evidence>
<feature type="transmembrane region" description="Helical" evidence="2">
    <location>
        <begin position="32"/>
        <end position="51"/>
    </location>
</feature>
<reference evidence="3 4" key="1">
    <citation type="journal article" date="2019" name="Nat. Ecol. Evol.">
        <title>Megaphylogeny resolves global patterns of mushroom evolution.</title>
        <authorList>
            <person name="Varga T."/>
            <person name="Krizsan K."/>
            <person name="Foldi C."/>
            <person name="Dima B."/>
            <person name="Sanchez-Garcia M."/>
            <person name="Sanchez-Ramirez S."/>
            <person name="Szollosi G.J."/>
            <person name="Szarkandi J.G."/>
            <person name="Papp V."/>
            <person name="Albert L."/>
            <person name="Andreopoulos W."/>
            <person name="Angelini C."/>
            <person name="Antonin V."/>
            <person name="Barry K.W."/>
            <person name="Bougher N.L."/>
            <person name="Buchanan P."/>
            <person name="Buyck B."/>
            <person name="Bense V."/>
            <person name="Catcheside P."/>
            <person name="Chovatia M."/>
            <person name="Cooper J."/>
            <person name="Damon W."/>
            <person name="Desjardin D."/>
            <person name="Finy P."/>
            <person name="Geml J."/>
            <person name="Haridas S."/>
            <person name="Hughes K."/>
            <person name="Justo A."/>
            <person name="Karasinski D."/>
            <person name="Kautmanova I."/>
            <person name="Kiss B."/>
            <person name="Kocsube S."/>
            <person name="Kotiranta H."/>
            <person name="LaButti K.M."/>
            <person name="Lechner B.E."/>
            <person name="Liimatainen K."/>
            <person name="Lipzen A."/>
            <person name="Lukacs Z."/>
            <person name="Mihaltcheva S."/>
            <person name="Morgado L.N."/>
            <person name="Niskanen T."/>
            <person name="Noordeloos M.E."/>
            <person name="Ohm R.A."/>
            <person name="Ortiz-Santana B."/>
            <person name="Ovrebo C."/>
            <person name="Racz N."/>
            <person name="Riley R."/>
            <person name="Savchenko A."/>
            <person name="Shiryaev A."/>
            <person name="Soop K."/>
            <person name="Spirin V."/>
            <person name="Szebenyi C."/>
            <person name="Tomsovsky M."/>
            <person name="Tulloss R.E."/>
            <person name="Uehling J."/>
            <person name="Grigoriev I.V."/>
            <person name="Vagvolgyi C."/>
            <person name="Papp T."/>
            <person name="Martin F.M."/>
            <person name="Miettinen O."/>
            <person name="Hibbett D.S."/>
            <person name="Nagy L.G."/>
        </authorList>
    </citation>
    <scope>NUCLEOTIDE SEQUENCE [LARGE SCALE GENOMIC DNA]</scope>
    <source>
        <strain evidence="3 4">CBS 962.96</strain>
    </source>
</reference>
<feature type="transmembrane region" description="Helical" evidence="2">
    <location>
        <begin position="190"/>
        <end position="213"/>
    </location>
</feature>
<feature type="compositionally biased region" description="Basic and acidic residues" evidence="1">
    <location>
        <begin position="327"/>
        <end position="338"/>
    </location>
</feature>
<feature type="region of interest" description="Disordered" evidence="1">
    <location>
        <begin position="317"/>
        <end position="338"/>
    </location>
</feature>
<keyword evidence="2" id="KW-0472">Membrane</keyword>
<keyword evidence="4" id="KW-1185">Reference proteome</keyword>
<dbReference type="Proteomes" id="UP000297245">
    <property type="component" value="Unassembled WGS sequence"/>
</dbReference>
<gene>
    <name evidence="3" type="ORF">K435DRAFT_859956</name>
</gene>
<dbReference type="EMBL" id="ML179210">
    <property type="protein sequence ID" value="THU95026.1"/>
    <property type="molecule type" value="Genomic_DNA"/>
</dbReference>
<feature type="transmembrane region" description="Helical" evidence="2">
    <location>
        <begin position="233"/>
        <end position="256"/>
    </location>
</feature>
<evidence type="ECO:0000256" key="1">
    <source>
        <dbReference type="SAM" id="MobiDB-lite"/>
    </source>
</evidence>
<dbReference type="AlphaFoldDB" id="A0A4S8LZ74"/>
<feature type="transmembrane region" description="Helical" evidence="2">
    <location>
        <begin position="117"/>
        <end position="136"/>
    </location>
</feature>
<feature type="compositionally biased region" description="Polar residues" evidence="1">
    <location>
        <begin position="317"/>
        <end position="326"/>
    </location>
</feature>
<sequence>MSLSGDDQKILPAIGRSTYQNIMGIVVESATWGSYALLFGFAVCIQISNGLRTTRNKVILSVTCLLFASSTVLLALNVAWKMKGVHDILMENPTGSLTNKVESYNASITQLGTPEEALFMLNMIIGDTIVIWRVYVIWGRRKVVVVLPVTCLLASLGFAITDVVCLSASAGTTRTSIPTGQKICTWSEPIAWALSLLTNIMSTSLIAIQAWRLRRDLKNVFDDYIPDRPTWRVIALLIESGFMYCVFWMCELILFFDIPRTSPAFYAWQFFASIGDQISGIYPTAIIVIVSLQHTFDDIITTRNNLGKSQSRMLFNSGSGPTQSLSDSRDLETPKAGN</sequence>
<name>A0A4S8LZ74_DENBC</name>
<accession>A0A4S8LZ74</accession>
<proteinExistence type="predicted"/>
<feature type="transmembrane region" description="Helical" evidence="2">
    <location>
        <begin position="143"/>
        <end position="170"/>
    </location>
</feature>
<keyword evidence="2" id="KW-1133">Transmembrane helix</keyword>
<keyword evidence="2" id="KW-0812">Transmembrane</keyword>
<organism evidence="3 4">
    <name type="scientific">Dendrothele bispora (strain CBS 962.96)</name>
    <dbReference type="NCBI Taxonomy" id="1314807"/>
    <lineage>
        <taxon>Eukaryota</taxon>
        <taxon>Fungi</taxon>
        <taxon>Dikarya</taxon>
        <taxon>Basidiomycota</taxon>
        <taxon>Agaricomycotina</taxon>
        <taxon>Agaricomycetes</taxon>
        <taxon>Agaricomycetidae</taxon>
        <taxon>Agaricales</taxon>
        <taxon>Agaricales incertae sedis</taxon>
        <taxon>Dendrothele</taxon>
    </lineage>
</organism>
<protein>
    <recommendedName>
        <fullName evidence="5">Family A G protein-coupled receptor-like protein</fullName>
    </recommendedName>
</protein>
<evidence type="ECO:0000313" key="3">
    <source>
        <dbReference type="EMBL" id="THU95026.1"/>
    </source>
</evidence>
<feature type="transmembrane region" description="Helical" evidence="2">
    <location>
        <begin position="58"/>
        <end position="80"/>
    </location>
</feature>